<organism evidence="1 2">
    <name type="scientific">Rhynchophorus ferrugineus</name>
    <name type="common">Red palm weevil</name>
    <name type="synonym">Curculio ferrugineus</name>
    <dbReference type="NCBI Taxonomy" id="354439"/>
    <lineage>
        <taxon>Eukaryota</taxon>
        <taxon>Metazoa</taxon>
        <taxon>Ecdysozoa</taxon>
        <taxon>Arthropoda</taxon>
        <taxon>Hexapoda</taxon>
        <taxon>Insecta</taxon>
        <taxon>Pterygota</taxon>
        <taxon>Neoptera</taxon>
        <taxon>Endopterygota</taxon>
        <taxon>Coleoptera</taxon>
        <taxon>Polyphaga</taxon>
        <taxon>Cucujiformia</taxon>
        <taxon>Curculionidae</taxon>
        <taxon>Dryophthorinae</taxon>
        <taxon>Rhynchophorus</taxon>
    </lineage>
</organism>
<dbReference type="AlphaFoldDB" id="A0A834IVH8"/>
<dbReference type="EMBL" id="JAACXV010000072">
    <property type="protein sequence ID" value="KAF7284678.1"/>
    <property type="molecule type" value="Genomic_DNA"/>
</dbReference>
<accession>A0A834IVH8</accession>
<keyword evidence="2" id="KW-1185">Reference proteome</keyword>
<comment type="caution">
    <text evidence="1">The sequence shown here is derived from an EMBL/GenBank/DDBJ whole genome shotgun (WGS) entry which is preliminary data.</text>
</comment>
<evidence type="ECO:0000313" key="2">
    <source>
        <dbReference type="Proteomes" id="UP000625711"/>
    </source>
</evidence>
<protein>
    <submittedName>
        <fullName evidence="1">Uncharacterized protein</fullName>
    </submittedName>
</protein>
<proteinExistence type="predicted"/>
<dbReference type="Proteomes" id="UP000625711">
    <property type="component" value="Unassembled WGS sequence"/>
</dbReference>
<evidence type="ECO:0000313" key="1">
    <source>
        <dbReference type="EMBL" id="KAF7284678.1"/>
    </source>
</evidence>
<gene>
    <name evidence="1" type="ORF">GWI33_021766</name>
</gene>
<sequence length="68" mass="7655">MSSTRLRPSAQYEKSRIPDTYGDVTQLCTAISDDPKTMRRRTWCVISMARDSATTPSIPPHPSYHVEG</sequence>
<reference evidence="1" key="1">
    <citation type="submission" date="2020-08" db="EMBL/GenBank/DDBJ databases">
        <title>Genome sequencing and assembly of the red palm weevil Rhynchophorus ferrugineus.</title>
        <authorList>
            <person name="Dias G.B."/>
            <person name="Bergman C.M."/>
            <person name="Manee M."/>
        </authorList>
    </citation>
    <scope>NUCLEOTIDE SEQUENCE</scope>
    <source>
        <strain evidence="1">AA-2017</strain>
        <tissue evidence="1">Whole larva</tissue>
    </source>
</reference>
<name>A0A834IVH8_RHYFE</name>